<dbReference type="AlphaFoldDB" id="A0A914CYM9"/>
<evidence type="ECO:0000313" key="1">
    <source>
        <dbReference type="Proteomes" id="UP000887540"/>
    </source>
</evidence>
<protein>
    <submittedName>
        <fullName evidence="2">Uncharacterized protein</fullName>
    </submittedName>
</protein>
<sequence>MFNILVNPETSTAEWQRYYQCKLDFYKQYNNYELLVYFDGAEDDLFKMNMIARLVVDNIPVSIPGFSDNQESCCCCQ</sequence>
<dbReference type="Proteomes" id="UP000887540">
    <property type="component" value="Unplaced"/>
</dbReference>
<accession>A0A914CYM9</accession>
<reference evidence="2" key="1">
    <citation type="submission" date="2022-11" db="UniProtKB">
        <authorList>
            <consortium name="WormBaseParasite"/>
        </authorList>
    </citation>
    <scope>IDENTIFICATION</scope>
</reference>
<keyword evidence="1" id="KW-1185">Reference proteome</keyword>
<organism evidence="1 2">
    <name type="scientific">Acrobeloides nanus</name>
    <dbReference type="NCBI Taxonomy" id="290746"/>
    <lineage>
        <taxon>Eukaryota</taxon>
        <taxon>Metazoa</taxon>
        <taxon>Ecdysozoa</taxon>
        <taxon>Nematoda</taxon>
        <taxon>Chromadorea</taxon>
        <taxon>Rhabditida</taxon>
        <taxon>Tylenchina</taxon>
        <taxon>Cephalobomorpha</taxon>
        <taxon>Cephaloboidea</taxon>
        <taxon>Cephalobidae</taxon>
        <taxon>Acrobeloides</taxon>
    </lineage>
</organism>
<proteinExistence type="predicted"/>
<dbReference type="WBParaSite" id="ACRNAN_scaffold15757.g29378.t1">
    <property type="protein sequence ID" value="ACRNAN_scaffold15757.g29378.t1"/>
    <property type="gene ID" value="ACRNAN_scaffold15757.g29378"/>
</dbReference>
<evidence type="ECO:0000313" key="2">
    <source>
        <dbReference type="WBParaSite" id="ACRNAN_scaffold15757.g29378.t1"/>
    </source>
</evidence>
<name>A0A914CYM9_9BILA</name>